<dbReference type="SUPFAM" id="SSF56112">
    <property type="entry name" value="Protein kinase-like (PK-like)"/>
    <property type="match status" value="1"/>
</dbReference>
<gene>
    <name evidence="2" type="ORF">HQ47_09315</name>
</gene>
<dbReference type="InterPro" id="IPR011009">
    <property type="entry name" value="Kinase-like_dom_sf"/>
</dbReference>
<dbReference type="EMBL" id="JRFA01000027">
    <property type="protein sequence ID" value="KGN72765.1"/>
    <property type="molecule type" value="Genomic_DNA"/>
</dbReference>
<keyword evidence="2" id="KW-0808">Transferase</keyword>
<dbReference type="Proteomes" id="UP000030103">
    <property type="component" value="Unassembled WGS sequence"/>
</dbReference>
<keyword evidence="3" id="KW-1185">Reference proteome</keyword>
<feature type="domain" description="Aminoglycoside phosphotransferase" evidence="1">
    <location>
        <begin position="19"/>
        <end position="264"/>
    </location>
</feature>
<dbReference type="eggNOG" id="COG2334">
    <property type="taxonomic scope" value="Bacteria"/>
</dbReference>
<dbReference type="OrthoDB" id="526037at2"/>
<reference evidence="2 3" key="1">
    <citation type="submission" date="2014-09" db="EMBL/GenBank/DDBJ databases">
        <title>Draft Genome Sequence of Porphyromonas macacae COT-192_OH2859.</title>
        <authorList>
            <person name="Wallis C."/>
            <person name="Deusch O."/>
            <person name="O'Flynn C."/>
            <person name="Davis I."/>
            <person name="Horsfall A."/>
            <person name="Kirkwood N."/>
            <person name="Harris S."/>
            <person name="Eisen J.A."/>
            <person name="Coil D.A."/>
            <person name="Darling A.E."/>
            <person name="Jospin G."/>
            <person name="Alexiev A."/>
        </authorList>
    </citation>
    <scope>NUCLEOTIDE SEQUENCE [LARGE SCALE GENOMIC DNA]</scope>
    <source>
        <strain evidence="3">COT-192 OH2859</strain>
    </source>
</reference>
<dbReference type="PANTHER" id="PTHR21064:SF5">
    <property type="entry name" value="SLR1880 PROTEIN"/>
    <property type="match status" value="1"/>
</dbReference>
<dbReference type="InterPro" id="IPR050249">
    <property type="entry name" value="Pseudomonas-type_ThrB"/>
</dbReference>
<dbReference type="PANTHER" id="PTHR21064">
    <property type="entry name" value="AMINOGLYCOSIDE PHOSPHOTRANSFERASE DOMAIN-CONTAINING PROTEIN-RELATED"/>
    <property type="match status" value="1"/>
</dbReference>
<proteinExistence type="predicted"/>
<evidence type="ECO:0000313" key="3">
    <source>
        <dbReference type="Proteomes" id="UP000030103"/>
    </source>
</evidence>
<evidence type="ECO:0000313" key="2">
    <source>
        <dbReference type="EMBL" id="KGN72765.1"/>
    </source>
</evidence>
<dbReference type="Pfam" id="PF01636">
    <property type="entry name" value="APH"/>
    <property type="match status" value="1"/>
</dbReference>
<dbReference type="RefSeq" id="WP_036875002.1">
    <property type="nucleotide sequence ID" value="NZ_JRFA01000027.1"/>
</dbReference>
<name>A0A0A2E5Q6_9PORP</name>
<dbReference type="STRING" id="28115.HQ47_09315"/>
<organism evidence="2 3">
    <name type="scientific">Porphyromonas macacae</name>
    <dbReference type="NCBI Taxonomy" id="28115"/>
    <lineage>
        <taxon>Bacteria</taxon>
        <taxon>Pseudomonadati</taxon>
        <taxon>Bacteroidota</taxon>
        <taxon>Bacteroidia</taxon>
        <taxon>Bacteroidales</taxon>
        <taxon>Porphyromonadaceae</taxon>
        <taxon>Porphyromonas</taxon>
    </lineage>
</organism>
<dbReference type="AlphaFoldDB" id="A0A0A2E5Q6"/>
<comment type="caution">
    <text evidence="2">The sequence shown here is derived from an EMBL/GenBank/DDBJ whole genome shotgun (WGS) entry which is preliminary data.</text>
</comment>
<evidence type="ECO:0000259" key="1">
    <source>
        <dbReference type="Pfam" id="PF01636"/>
    </source>
</evidence>
<dbReference type="InterPro" id="IPR002575">
    <property type="entry name" value="Aminoglycoside_PTrfase"/>
</dbReference>
<accession>A0A0A2E5Q6</accession>
<dbReference type="Gene3D" id="3.90.1200.10">
    <property type="match status" value="1"/>
</dbReference>
<dbReference type="GO" id="GO:0016740">
    <property type="term" value="F:transferase activity"/>
    <property type="evidence" value="ECO:0007669"/>
    <property type="project" value="UniProtKB-KW"/>
</dbReference>
<sequence length="357" mass="41239">MMNLTEIFHRFLPDVNPSEIKSFGNGNINDTYLITDEPGNKRWLLQRINHKVFPRIAVLQKNVDIVSRKMAEKLQGDPDAARKYLYFYPVADVPERNYTEADGNYWRLCRFIDDSISLNEVTPQTARSAGEAFGRFEEILSDIPEGELGETIENFHNVSFRLWELQQAVEKDAAGRLASVRHLVDELQRRSEEMTVQERLYREGKLPKRTIHCDTKVDNILFSRKGGVLCVVDWDTVMPGFILSDVGDFIRTGVCSTAEDEPDTTKISVKKDVYKAFVEGYLSTARFLTPLEKSLIAYGGCMMTYMQAVRFLTDYINGDTYYKVTDSEHNLRRTLAQMTYLKRLDECREEMEELLKD</sequence>
<protein>
    <submittedName>
        <fullName evidence="2">Aminoglycoside phosphotransferase</fullName>
    </submittedName>
</protein>